<sequence length="536" mass="57476">MQSMATVFFRRAVRHPAPVSGFCALFFASMAREEPELVELLDYMERLKNYERVGVPRDAGTETDEGFDLGRMRRLLKRLGDPQFNFPAIHIAGTKGKGSTAAFLSSILRESGFNVGTYSSPHLWTIRERISLGRSGNNVSAKTLNNIFHQVKESIDDSIESENGQLTHFEVFTALAFALFSKENVDIAVIEAGLGGARDATNVLSSSKLAISVITTVGEEHLAALGGSLESIALAKSGIIKHGRPLVIGGPFDMHIEKILRSRASSMCSPVVSGCDPGVRGVIKGVGTVDGKPCQFCDIHIKIERDLQLCSDFSNVKLRMIGHHQLQNAITAACASLCLRDQGWEVPAESIHSGLEKTELLGRSQFLTPIEVEALGLSGVSVLLDGAHTEASAKALADTVNMVAPNRQLALVVAMASDKDHLKFASQLLSGLRPEIVLLSEVSIAGGGSRTAPALTLKDAWVDTAVALALDFKDIGPGEEVNASGPTTLIGCRASPIEDSLRVAHQLLRSRPEGLDRLVVVTGSLHIVSHVLRSVQ</sequence>
<dbReference type="PROSITE" id="PS01011">
    <property type="entry name" value="FOLYLPOLYGLU_SYNT_1"/>
    <property type="match status" value="1"/>
</dbReference>
<dbReference type="InterPro" id="IPR001645">
    <property type="entry name" value="Folylpolyglutamate_synth"/>
</dbReference>
<keyword evidence="6" id="KW-0460">Magnesium</keyword>
<keyword evidence="2" id="KW-0436">Ligase</keyword>
<keyword evidence="9" id="KW-1185">Reference proteome</keyword>
<dbReference type="PROSITE" id="PS01012">
    <property type="entry name" value="FOLYLPOLYGLU_SYNT_2"/>
    <property type="match status" value="1"/>
</dbReference>
<dbReference type="OrthoDB" id="5212574at2759"/>
<gene>
    <name evidence="8" type="ORF">SI8410_06008067</name>
</gene>
<dbReference type="AlphaFoldDB" id="A0A7I8KIX9"/>
<dbReference type="InterPro" id="IPR018109">
    <property type="entry name" value="Folylpolyglutamate_synth_CS"/>
</dbReference>
<dbReference type="GO" id="GO:0046872">
    <property type="term" value="F:metal ion binding"/>
    <property type="evidence" value="ECO:0007669"/>
    <property type="project" value="UniProtKB-KW"/>
</dbReference>
<evidence type="ECO:0000256" key="5">
    <source>
        <dbReference type="ARBA" id="ARBA00022840"/>
    </source>
</evidence>
<dbReference type="FunFam" id="3.40.1190.10:FF:000012">
    <property type="entry name" value="Dihydrofolate synthetase"/>
    <property type="match status" value="1"/>
</dbReference>
<dbReference type="Pfam" id="PF08245">
    <property type="entry name" value="Mur_ligase_M"/>
    <property type="match status" value="1"/>
</dbReference>
<evidence type="ECO:0000256" key="1">
    <source>
        <dbReference type="ARBA" id="ARBA00008276"/>
    </source>
</evidence>
<protein>
    <recommendedName>
        <fullName evidence="7">Mur ligase central domain-containing protein</fullName>
    </recommendedName>
</protein>
<evidence type="ECO:0000259" key="7">
    <source>
        <dbReference type="Pfam" id="PF08245"/>
    </source>
</evidence>
<dbReference type="GO" id="GO:0004326">
    <property type="term" value="F:tetrahydrofolylpolyglutamate synthase activity"/>
    <property type="evidence" value="ECO:0007669"/>
    <property type="project" value="InterPro"/>
</dbReference>
<keyword evidence="4" id="KW-0547">Nucleotide-binding</keyword>
<dbReference type="Gene3D" id="3.40.1190.10">
    <property type="entry name" value="Mur-like, catalytic domain"/>
    <property type="match status" value="1"/>
</dbReference>
<dbReference type="InterPro" id="IPR036565">
    <property type="entry name" value="Mur-like_cat_sf"/>
</dbReference>
<accession>A0A7I8KIX9</accession>
<evidence type="ECO:0000256" key="2">
    <source>
        <dbReference type="ARBA" id="ARBA00022598"/>
    </source>
</evidence>
<dbReference type="GO" id="GO:0008841">
    <property type="term" value="F:dihydrofolate synthase activity"/>
    <property type="evidence" value="ECO:0007669"/>
    <property type="project" value="TreeGrafter"/>
</dbReference>
<dbReference type="PANTHER" id="PTHR11136:SF0">
    <property type="entry name" value="DIHYDROFOLATE SYNTHETASE-RELATED"/>
    <property type="match status" value="1"/>
</dbReference>
<evidence type="ECO:0000256" key="3">
    <source>
        <dbReference type="ARBA" id="ARBA00022723"/>
    </source>
</evidence>
<proteinExistence type="inferred from homology"/>
<dbReference type="InterPro" id="IPR036615">
    <property type="entry name" value="Mur_ligase_C_dom_sf"/>
</dbReference>
<feature type="domain" description="Mur ligase central" evidence="7">
    <location>
        <begin position="91"/>
        <end position="335"/>
    </location>
</feature>
<reference evidence="8" key="1">
    <citation type="submission" date="2020-02" db="EMBL/GenBank/DDBJ databases">
        <authorList>
            <person name="Scholz U."/>
            <person name="Mascher M."/>
            <person name="Fiebig A."/>
        </authorList>
    </citation>
    <scope>NUCLEOTIDE SEQUENCE</scope>
</reference>
<evidence type="ECO:0000256" key="4">
    <source>
        <dbReference type="ARBA" id="ARBA00022741"/>
    </source>
</evidence>
<dbReference type="PANTHER" id="PTHR11136">
    <property type="entry name" value="FOLYLPOLYGLUTAMATE SYNTHASE-RELATED"/>
    <property type="match status" value="1"/>
</dbReference>
<dbReference type="GO" id="GO:0005524">
    <property type="term" value="F:ATP binding"/>
    <property type="evidence" value="ECO:0007669"/>
    <property type="project" value="UniProtKB-KW"/>
</dbReference>
<keyword evidence="3" id="KW-0479">Metal-binding</keyword>
<evidence type="ECO:0000313" key="8">
    <source>
        <dbReference type="EMBL" id="CAA7397402.1"/>
    </source>
</evidence>
<evidence type="ECO:0000256" key="6">
    <source>
        <dbReference type="ARBA" id="ARBA00022842"/>
    </source>
</evidence>
<dbReference type="EMBL" id="LR746269">
    <property type="protein sequence ID" value="CAA7397402.1"/>
    <property type="molecule type" value="Genomic_DNA"/>
</dbReference>
<dbReference type="InterPro" id="IPR013221">
    <property type="entry name" value="Mur_ligase_cen"/>
</dbReference>
<dbReference type="Proteomes" id="UP000663760">
    <property type="component" value="Chromosome 6"/>
</dbReference>
<evidence type="ECO:0000313" key="9">
    <source>
        <dbReference type="Proteomes" id="UP000663760"/>
    </source>
</evidence>
<dbReference type="GO" id="GO:0005737">
    <property type="term" value="C:cytoplasm"/>
    <property type="evidence" value="ECO:0007669"/>
    <property type="project" value="TreeGrafter"/>
</dbReference>
<dbReference type="NCBIfam" id="TIGR01499">
    <property type="entry name" value="folC"/>
    <property type="match status" value="1"/>
</dbReference>
<dbReference type="SUPFAM" id="SSF53244">
    <property type="entry name" value="MurD-like peptide ligases, peptide-binding domain"/>
    <property type="match status" value="1"/>
</dbReference>
<dbReference type="SUPFAM" id="SSF53623">
    <property type="entry name" value="MurD-like peptide ligases, catalytic domain"/>
    <property type="match status" value="1"/>
</dbReference>
<comment type="similarity">
    <text evidence="1">Belongs to the folylpolyglutamate synthase family.</text>
</comment>
<name>A0A7I8KIX9_SPIIN</name>
<keyword evidence="5" id="KW-0067">ATP-binding</keyword>
<organism evidence="8 9">
    <name type="scientific">Spirodela intermedia</name>
    <name type="common">Intermediate duckweed</name>
    <dbReference type="NCBI Taxonomy" id="51605"/>
    <lineage>
        <taxon>Eukaryota</taxon>
        <taxon>Viridiplantae</taxon>
        <taxon>Streptophyta</taxon>
        <taxon>Embryophyta</taxon>
        <taxon>Tracheophyta</taxon>
        <taxon>Spermatophyta</taxon>
        <taxon>Magnoliopsida</taxon>
        <taxon>Liliopsida</taxon>
        <taxon>Araceae</taxon>
        <taxon>Lemnoideae</taxon>
        <taxon>Spirodela</taxon>
    </lineage>
</organism>
<dbReference type="Gene3D" id="3.90.190.20">
    <property type="entry name" value="Mur ligase, C-terminal domain"/>
    <property type="match status" value="1"/>
</dbReference>